<dbReference type="AlphaFoldDB" id="A0A1X9YNL1"/>
<accession>A0A1X9YNL1</accession>
<keyword evidence="1" id="KW-0732">Signal</keyword>
<feature type="signal peptide" evidence="1">
    <location>
        <begin position="1"/>
        <end position="18"/>
    </location>
</feature>
<dbReference type="PANTHER" id="PTHR46825:SF9">
    <property type="entry name" value="BETA-LACTAMASE-RELATED DOMAIN-CONTAINING PROTEIN"/>
    <property type="match status" value="1"/>
</dbReference>
<dbReference type="EMBL" id="CP021235">
    <property type="protein sequence ID" value="ARS34437.1"/>
    <property type="molecule type" value="Genomic_DNA"/>
</dbReference>
<evidence type="ECO:0000313" key="3">
    <source>
        <dbReference type="EMBL" id="ARS34437.1"/>
    </source>
</evidence>
<dbReference type="InterPro" id="IPR012338">
    <property type="entry name" value="Beta-lactam/transpept-like"/>
</dbReference>
<dbReference type="Pfam" id="PF00144">
    <property type="entry name" value="Beta-lactamase"/>
    <property type="match status" value="1"/>
</dbReference>
<evidence type="ECO:0000259" key="2">
    <source>
        <dbReference type="Pfam" id="PF00144"/>
    </source>
</evidence>
<dbReference type="InterPro" id="IPR001466">
    <property type="entry name" value="Beta-lactam-related"/>
</dbReference>
<dbReference type="RefSeq" id="WP_025604362.1">
    <property type="nucleotide sequence ID" value="NZ_CP021235.1"/>
</dbReference>
<organism evidence="3 4">
    <name type="scientific">Pontibacter actiniarum</name>
    <dbReference type="NCBI Taxonomy" id="323450"/>
    <lineage>
        <taxon>Bacteria</taxon>
        <taxon>Pseudomonadati</taxon>
        <taxon>Bacteroidota</taxon>
        <taxon>Cytophagia</taxon>
        <taxon>Cytophagales</taxon>
        <taxon>Hymenobacteraceae</taxon>
        <taxon>Pontibacter</taxon>
    </lineage>
</organism>
<evidence type="ECO:0000313" key="4">
    <source>
        <dbReference type="Proteomes" id="UP000266292"/>
    </source>
</evidence>
<dbReference type="InterPro" id="IPR050491">
    <property type="entry name" value="AmpC-like"/>
</dbReference>
<gene>
    <name evidence="3" type="ORF">CA264_02705</name>
</gene>
<keyword evidence="4" id="KW-1185">Reference proteome</keyword>
<dbReference type="PANTHER" id="PTHR46825">
    <property type="entry name" value="D-ALANYL-D-ALANINE-CARBOXYPEPTIDASE/ENDOPEPTIDASE AMPH"/>
    <property type="match status" value="1"/>
</dbReference>
<dbReference type="OrthoDB" id="9793489at2"/>
<dbReference type="Gene3D" id="3.40.710.10">
    <property type="entry name" value="DD-peptidase/beta-lactamase superfamily"/>
    <property type="match status" value="1"/>
</dbReference>
<evidence type="ECO:0000256" key="1">
    <source>
        <dbReference type="SAM" id="SignalP"/>
    </source>
</evidence>
<dbReference type="SUPFAM" id="SSF56601">
    <property type="entry name" value="beta-lactamase/transpeptidase-like"/>
    <property type="match status" value="1"/>
</dbReference>
<protein>
    <recommendedName>
        <fullName evidence="2">Beta-lactamase-related domain-containing protein</fullName>
    </recommendedName>
</protein>
<reference evidence="4" key="1">
    <citation type="submission" date="2017-05" db="EMBL/GenBank/DDBJ databases">
        <authorList>
            <person name="Ray J."/>
            <person name="Price M."/>
            <person name="Deutschbauer A."/>
        </authorList>
    </citation>
    <scope>NUCLEOTIDE SEQUENCE [LARGE SCALE GENOMIC DNA]</scope>
    <source>
        <strain evidence="4">DSM 19842</strain>
    </source>
</reference>
<feature type="domain" description="Beta-lactamase-related" evidence="2">
    <location>
        <begin position="42"/>
        <end position="336"/>
    </location>
</feature>
<proteinExistence type="predicted"/>
<dbReference type="KEGG" id="pact:CA264_02705"/>
<feature type="chain" id="PRO_5011006739" description="Beta-lactamase-related domain-containing protein" evidence="1">
    <location>
        <begin position="19"/>
        <end position="353"/>
    </location>
</feature>
<name>A0A1X9YNL1_9BACT</name>
<sequence length="353" mass="39559">MRKLLTSLLVILTSYAFGQQHKQVVDSLLYGQNGIKQTHPEVGLVIGIYQQGKTSYHTFGSRTKGGAAPLDSATLFEIGSATKTFTALLLARAIIAQEMGMHDFIDNYLPSKVALPCPLSNKVKLTDLASHQSGLPNLSNDKYFADLLKRDPVNPFRFVDKDYLYRILLRTDSLTGYRQYQYNNYAYSLLGDILERKTKMKYEDLVESTILNPLHMQYTSLEVPVGANVAGLYNEDGEPQVYMIIDAANPAGGLKSNAVDLIKYLKAHISSDAFGEAVQLTRLMYYEDRDRKVGLGWDIGKDFYQKDGDTFGNSVLMRYSEAQDMAIVVLSNHQNGQLVRNAVDFIYSRLSSK</sequence>
<dbReference type="STRING" id="709015.GCA_000472485_00535"/>
<dbReference type="Proteomes" id="UP000266292">
    <property type="component" value="Chromosome"/>
</dbReference>